<name>A0ABZ0QQQ5_9FIRM</name>
<dbReference type="InterPro" id="IPR027392">
    <property type="entry name" value="TF_Znf"/>
</dbReference>
<proteinExistence type="predicted"/>
<gene>
    <name evidence="2" type="ORF">Q5761_04100</name>
</gene>
<evidence type="ECO:0000313" key="2">
    <source>
        <dbReference type="EMBL" id="WPD19842.1"/>
    </source>
</evidence>
<dbReference type="RefSeq" id="WP_135225202.1">
    <property type="nucleotide sequence ID" value="NZ_CP132508.1"/>
</dbReference>
<dbReference type="Pfam" id="PF13453">
    <property type="entry name" value="Zn_ribbon_TFIIB"/>
    <property type="match status" value="1"/>
</dbReference>
<feature type="domain" description="Transcription factor zinc-finger" evidence="1">
    <location>
        <begin position="2"/>
        <end position="41"/>
    </location>
</feature>
<dbReference type="EMBL" id="CP132508">
    <property type="protein sequence ID" value="WPD19842.1"/>
    <property type="molecule type" value="Genomic_DNA"/>
</dbReference>
<evidence type="ECO:0000313" key="3">
    <source>
        <dbReference type="Proteomes" id="UP001304683"/>
    </source>
</evidence>
<keyword evidence="3" id="KW-1185">Reference proteome</keyword>
<protein>
    <submittedName>
        <fullName evidence="2">Zf-TFIIB domain-containing protein</fullName>
    </submittedName>
</protein>
<evidence type="ECO:0000259" key="1">
    <source>
        <dbReference type="Pfam" id="PF13453"/>
    </source>
</evidence>
<sequence length="91" mass="10949">MRCPLCDVPMKEVDRRGVLIDVCPECRGVWLDRGELEKLLAGAERWEEEDFRHRGDPRYESPYPHHPYGRKRRKHFLDDLFDFDLPFFGDD</sequence>
<reference evidence="2 3" key="1">
    <citation type="submission" date="2023-08" db="EMBL/GenBank/DDBJ databases">
        <title>Genome sequence of Thermaerobacter compostii strain Ins1, a spore-forming filamentous bacterium isolated from a deep geothermal reservoir.</title>
        <authorList>
            <person name="Bregnard D."/>
            <person name="Gonzalez D."/>
            <person name="Junier P."/>
        </authorList>
    </citation>
    <scope>NUCLEOTIDE SEQUENCE [LARGE SCALE GENOMIC DNA]</scope>
    <source>
        <strain evidence="2 3">Ins1</strain>
    </source>
</reference>
<dbReference type="Proteomes" id="UP001304683">
    <property type="component" value="Chromosome"/>
</dbReference>
<accession>A0ABZ0QQQ5</accession>
<organism evidence="2 3">
    <name type="scientific">Thermaerobacter composti</name>
    <dbReference type="NCBI Taxonomy" id="554949"/>
    <lineage>
        <taxon>Bacteria</taxon>
        <taxon>Bacillati</taxon>
        <taxon>Bacillota</taxon>
        <taxon>Clostridia</taxon>
        <taxon>Eubacteriales</taxon>
        <taxon>Clostridiales Family XVII. Incertae Sedis</taxon>
        <taxon>Thermaerobacter</taxon>
    </lineage>
</organism>